<gene>
    <name evidence="2" type="ORF">UR73_C0006G0007</name>
</gene>
<keyword evidence="1" id="KW-0472">Membrane</keyword>
<feature type="transmembrane region" description="Helical" evidence="1">
    <location>
        <begin position="7"/>
        <end position="22"/>
    </location>
</feature>
<dbReference type="InterPro" id="IPR038695">
    <property type="entry name" value="Saro_0823-like_sf"/>
</dbReference>
<dbReference type="EMBL" id="LBQH01000006">
    <property type="protein sequence ID" value="KKP77979.1"/>
    <property type="molecule type" value="Genomic_DNA"/>
</dbReference>
<dbReference type="Pfam" id="PF02643">
    <property type="entry name" value="DUF192"/>
    <property type="match status" value="1"/>
</dbReference>
<evidence type="ECO:0000313" key="3">
    <source>
        <dbReference type="Proteomes" id="UP000034816"/>
    </source>
</evidence>
<keyword evidence="1" id="KW-0812">Transmembrane</keyword>
<accession>A0A0G0C892</accession>
<dbReference type="PANTHER" id="PTHR37953:SF1">
    <property type="entry name" value="UPF0127 PROTEIN MJ1496"/>
    <property type="match status" value="1"/>
</dbReference>
<evidence type="ECO:0000256" key="1">
    <source>
        <dbReference type="SAM" id="Phobius"/>
    </source>
</evidence>
<dbReference type="InterPro" id="IPR003795">
    <property type="entry name" value="DUF192"/>
</dbReference>
<keyword evidence="1" id="KW-1133">Transmembrane helix</keyword>
<organism evidence="2 3">
    <name type="scientific">candidate division WS6 bacterium GW2011_GWF1_35_23</name>
    <dbReference type="NCBI Taxonomy" id="1619097"/>
    <lineage>
        <taxon>Bacteria</taxon>
        <taxon>Candidatus Dojkabacteria</taxon>
    </lineage>
</organism>
<dbReference type="PANTHER" id="PTHR37953">
    <property type="entry name" value="UPF0127 PROTEIN MJ1496"/>
    <property type="match status" value="1"/>
</dbReference>
<dbReference type="Proteomes" id="UP000034816">
    <property type="component" value="Unassembled WGS sequence"/>
</dbReference>
<reference evidence="2 3" key="1">
    <citation type="journal article" date="2015" name="Nature">
        <title>rRNA introns, odd ribosomes, and small enigmatic genomes across a large radiation of phyla.</title>
        <authorList>
            <person name="Brown C.T."/>
            <person name="Hug L.A."/>
            <person name="Thomas B.C."/>
            <person name="Sharon I."/>
            <person name="Castelle C.J."/>
            <person name="Singh A."/>
            <person name="Wilkins M.J."/>
            <person name="Williams K.H."/>
            <person name="Banfield J.F."/>
        </authorList>
    </citation>
    <scope>NUCLEOTIDE SEQUENCE [LARGE SCALE GENOMIC DNA]</scope>
</reference>
<comment type="caution">
    <text evidence="2">The sequence shown here is derived from an EMBL/GenBank/DDBJ whole genome shotgun (WGS) entry which is preliminary data.</text>
</comment>
<dbReference type="AlphaFoldDB" id="A0A0G0C892"/>
<protein>
    <submittedName>
        <fullName evidence="2">Secreted protein containing DUF192</fullName>
    </submittedName>
</protein>
<proteinExistence type="predicted"/>
<evidence type="ECO:0000313" key="2">
    <source>
        <dbReference type="EMBL" id="KKP77979.1"/>
    </source>
</evidence>
<dbReference type="Gene3D" id="2.60.120.1140">
    <property type="entry name" value="Protein of unknown function DUF192"/>
    <property type="match status" value="1"/>
</dbReference>
<name>A0A0G0C892_9BACT</name>
<sequence>MSNQLKLLLYIIFIAGIFYFLQNKFDLFDISFVDETKISDIFKGNEKAEDTGSTLKDMEISIGDGKIVNLRVEIADTQTERELGLSHRTFLGDYEGMYFVFEQNTNSSFWMKDMLIPLDIIFVDEGGFVVDIKEELQPCASSCPSVFSGTTYRYVLEVNSGFCSTNDVKIGNSVLVNLK</sequence>